<evidence type="ECO:0000259" key="2">
    <source>
        <dbReference type="PROSITE" id="PS51406"/>
    </source>
</evidence>
<name>A0A4Y2QLP1_ARAVE</name>
<comment type="caution">
    <text evidence="3">The sequence shown here is derived from an EMBL/GenBank/DDBJ whole genome shotgun (WGS) entry which is preliminary data.</text>
</comment>
<feature type="domain" description="Fibrinogen C-terminal" evidence="2">
    <location>
        <begin position="1"/>
        <end position="82"/>
    </location>
</feature>
<dbReference type="GO" id="GO:0005615">
    <property type="term" value="C:extracellular space"/>
    <property type="evidence" value="ECO:0007669"/>
    <property type="project" value="TreeGrafter"/>
</dbReference>
<dbReference type="AlphaFoldDB" id="A0A4Y2QLP1"/>
<accession>A0A4Y2QLP1</accession>
<sequence>MTPKHDNQKFTTKDQDNDIYKEKNCAQEYQGAWWYYSCHWSNLNGLYLRGKNGTGGTGVNWHSWKGTSESLKTTEMKIRPKNFWKNLILLDTPAAF</sequence>
<dbReference type="PANTHER" id="PTHR19143:SF458">
    <property type="entry name" value="FIBRINOGEN C-TERMINAL DOMAIN-CONTAINING PROTEIN-RELATED"/>
    <property type="match status" value="1"/>
</dbReference>
<evidence type="ECO:0000313" key="3">
    <source>
        <dbReference type="EMBL" id="GBN64186.1"/>
    </source>
</evidence>
<dbReference type="PROSITE" id="PS00514">
    <property type="entry name" value="FIBRINOGEN_C_1"/>
    <property type="match status" value="1"/>
</dbReference>
<dbReference type="OrthoDB" id="6145874at2759"/>
<dbReference type="InterPro" id="IPR036056">
    <property type="entry name" value="Fibrinogen-like_C"/>
</dbReference>
<dbReference type="SUPFAM" id="SSF56496">
    <property type="entry name" value="Fibrinogen C-terminal domain-like"/>
    <property type="match status" value="1"/>
</dbReference>
<dbReference type="PANTHER" id="PTHR19143">
    <property type="entry name" value="FIBRINOGEN/TENASCIN/ANGIOPOEITIN"/>
    <property type="match status" value="1"/>
</dbReference>
<dbReference type="InterPro" id="IPR050373">
    <property type="entry name" value="Fibrinogen_C-term_domain"/>
</dbReference>
<dbReference type="Pfam" id="PF00147">
    <property type="entry name" value="Fibrinogen_C"/>
    <property type="match status" value="1"/>
</dbReference>
<dbReference type="SMART" id="SM00186">
    <property type="entry name" value="FBG"/>
    <property type="match status" value="1"/>
</dbReference>
<keyword evidence="1" id="KW-1015">Disulfide bond</keyword>
<gene>
    <name evidence="3" type="primary">TL5B_0</name>
    <name evidence="3" type="ORF">AVEN_39653_1</name>
</gene>
<dbReference type="InterPro" id="IPR020837">
    <property type="entry name" value="Fibrinogen_CS"/>
</dbReference>
<evidence type="ECO:0000256" key="1">
    <source>
        <dbReference type="ARBA" id="ARBA00023157"/>
    </source>
</evidence>
<dbReference type="PROSITE" id="PS51406">
    <property type="entry name" value="FIBRINOGEN_C_2"/>
    <property type="match status" value="1"/>
</dbReference>
<protein>
    <submittedName>
        <fullName evidence="3">Techylectin-5B</fullName>
    </submittedName>
</protein>
<dbReference type="Proteomes" id="UP000499080">
    <property type="component" value="Unassembled WGS sequence"/>
</dbReference>
<reference evidence="3 4" key="1">
    <citation type="journal article" date="2019" name="Sci. Rep.">
        <title>Orb-weaving spider Araneus ventricosus genome elucidates the spidroin gene catalogue.</title>
        <authorList>
            <person name="Kono N."/>
            <person name="Nakamura H."/>
            <person name="Ohtoshi R."/>
            <person name="Moran D.A.P."/>
            <person name="Shinohara A."/>
            <person name="Yoshida Y."/>
            <person name="Fujiwara M."/>
            <person name="Mori M."/>
            <person name="Tomita M."/>
            <person name="Arakawa K."/>
        </authorList>
    </citation>
    <scope>NUCLEOTIDE SEQUENCE [LARGE SCALE GENOMIC DNA]</scope>
</reference>
<dbReference type="InterPro" id="IPR014716">
    <property type="entry name" value="Fibrinogen_a/b/g_C_1"/>
</dbReference>
<dbReference type="EMBL" id="BGPR01014204">
    <property type="protein sequence ID" value="GBN64186.1"/>
    <property type="molecule type" value="Genomic_DNA"/>
</dbReference>
<evidence type="ECO:0000313" key="4">
    <source>
        <dbReference type="Proteomes" id="UP000499080"/>
    </source>
</evidence>
<proteinExistence type="predicted"/>
<dbReference type="Gene3D" id="3.90.215.10">
    <property type="entry name" value="Gamma Fibrinogen, chain A, domain 1"/>
    <property type="match status" value="1"/>
</dbReference>
<organism evidence="3 4">
    <name type="scientific">Araneus ventricosus</name>
    <name type="common">Orbweaver spider</name>
    <name type="synonym">Epeira ventricosa</name>
    <dbReference type="NCBI Taxonomy" id="182803"/>
    <lineage>
        <taxon>Eukaryota</taxon>
        <taxon>Metazoa</taxon>
        <taxon>Ecdysozoa</taxon>
        <taxon>Arthropoda</taxon>
        <taxon>Chelicerata</taxon>
        <taxon>Arachnida</taxon>
        <taxon>Araneae</taxon>
        <taxon>Araneomorphae</taxon>
        <taxon>Entelegynae</taxon>
        <taxon>Araneoidea</taxon>
        <taxon>Araneidae</taxon>
        <taxon>Araneus</taxon>
    </lineage>
</organism>
<dbReference type="InterPro" id="IPR002181">
    <property type="entry name" value="Fibrinogen_a/b/g_C_dom"/>
</dbReference>
<keyword evidence="4" id="KW-1185">Reference proteome</keyword>